<feature type="active site" evidence="7">
    <location>
        <position position="159"/>
    </location>
</feature>
<comment type="similarity">
    <text evidence="3 8">Belongs to the peptidase S26 family.</text>
</comment>
<accession>A0AAW5T464</accession>
<dbReference type="PROSITE" id="PS00501">
    <property type="entry name" value="SPASE_I_1"/>
    <property type="match status" value="1"/>
</dbReference>
<feature type="transmembrane region" description="Helical" evidence="8">
    <location>
        <begin position="53"/>
        <end position="76"/>
    </location>
</feature>
<dbReference type="PANTHER" id="PTHR43390">
    <property type="entry name" value="SIGNAL PEPTIDASE I"/>
    <property type="match status" value="1"/>
</dbReference>
<keyword evidence="8" id="KW-0472">Membrane</keyword>
<dbReference type="Proteomes" id="UP001141659">
    <property type="component" value="Unassembled WGS sequence"/>
</dbReference>
<proteinExistence type="inferred from homology"/>
<reference evidence="11" key="2">
    <citation type="journal article" date="2022" name="BMC Genomics">
        <title>Comparative genome analysis of mycobacteria focusing on tRNA and non-coding RNA.</title>
        <authorList>
            <person name="Behra P.R.K."/>
            <person name="Pettersson B.M.F."/>
            <person name="Ramesh M."/>
            <person name="Das S."/>
            <person name="Dasgupta S."/>
            <person name="Kirsebom L.A."/>
        </authorList>
    </citation>
    <scope>NUCLEOTIDE SEQUENCE</scope>
    <source>
        <strain evidence="11">DSM 44242</strain>
    </source>
</reference>
<dbReference type="Pfam" id="PF10502">
    <property type="entry name" value="Peptidase_S26"/>
    <property type="match status" value="1"/>
</dbReference>
<dbReference type="InterPro" id="IPR019756">
    <property type="entry name" value="Pept_S26A_signal_pept_1_Ser-AS"/>
</dbReference>
<evidence type="ECO:0000256" key="2">
    <source>
        <dbReference type="ARBA" id="ARBA00004401"/>
    </source>
</evidence>
<dbReference type="GO" id="GO:0009003">
    <property type="term" value="F:signal peptidase activity"/>
    <property type="evidence" value="ECO:0007669"/>
    <property type="project" value="UniProtKB-EC"/>
</dbReference>
<dbReference type="PRINTS" id="PR00727">
    <property type="entry name" value="LEADERPTASE"/>
</dbReference>
<keyword evidence="6 8" id="KW-0378">Hydrolase</keyword>
<sequence>MTGPTDSADARSEGDLDADPDSDSASPSPSSESAGGEKPDESPKRKHSTAREFAILAAIALVLYYVTLTFIARPYLIPSESMEPTLHGCAGCVGDRIMVDKVTYRFSKPEPGDVVVFKGPPSWNIGYKSIRSDNTAIRWVQNALSFVGFVPPDENDLVKRVIAVGGQTVQCRADTGLTVDGKKLNEPYLDPATMMADPSIYPCLGPEFGPVTVPPDRLWVMGDNRTHSADSRIHCDSPVTQPGEAPVRERVMCTGDPMAGTVPVENVIGKARFIAWPPSRWGGITGGNPQTDS</sequence>
<dbReference type="InterPro" id="IPR000223">
    <property type="entry name" value="Pept_S26A_signal_pept_1"/>
</dbReference>
<dbReference type="NCBIfam" id="TIGR02227">
    <property type="entry name" value="sigpep_I_bact"/>
    <property type="match status" value="1"/>
</dbReference>
<keyword evidence="5 8" id="KW-0645">Protease</keyword>
<keyword evidence="8" id="KW-1133">Transmembrane helix</keyword>
<dbReference type="CDD" id="cd06530">
    <property type="entry name" value="S26_SPase_I"/>
    <property type="match status" value="1"/>
</dbReference>
<evidence type="ECO:0000256" key="7">
    <source>
        <dbReference type="PIRSR" id="PIRSR600223-1"/>
    </source>
</evidence>
<reference evidence="11" key="1">
    <citation type="submission" date="2020-07" db="EMBL/GenBank/DDBJ databases">
        <authorList>
            <person name="Pettersson B.M.F."/>
            <person name="Behra P.R.K."/>
            <person name="Ramesh M."/>
            <person name="Das S."/>
            <person name="Dasgupta S."/>
            <person name="Kirsebom L.A."/>
        </authorList>
    </citation>
    <scope>NUCLEOTIDE SEQUENCE</scope>
    <source>
        <strain evidence="11">DSM 44242</strain>
    </source>
</reference>
<evidence type="ECO:0000256" key="9">
    <source>
        <dbReference type="SAM" id="MobiDB-lite"/>
    </source>
</evidence>
<dbReference type="PROSITE" id="PS00761">
    <property type="entry name" value="SPASE_I_3"/>
    <property type="match status" value="1"/>
</dbReference>
<evidence type="ECO:0000256" key="5">
    <source>
        <dbReference type="ARBA" id="ARBA00022670"/>
    </source>
</evidence>
<evidence type="ECO:0000256" key="3">
    <source>
        <dbReference type="ARBA" id="ARBA00009370"/>
    </source>
</evidence>
<comment type="subcellular location">
    <subcellularLocation>
        <location evidence="2">Cell membrane</location>
        <topology evidence="2">Single-pass type II membrane protein</topology>
    </subcellularLocation>
    <subcellularLocation>
        <location evidence="8">Membrane</location>
        <topology evidence="8">Single-pass type II membrane protein</topology>
    </subcellularLocation>
</comment>
<feature type="domain" description="Peptidase S26" evidence="10">
    <location>
        <begin position="52"/>
        <end position="276"/>
    </location>
</feature>
<gene>
    <name evidence="11" type="primary">lepB</name>
    <name evidence="11" type="ORF">H5P34_17635</name>
</gene>
<evidence type="ECO:0000313" key="11">
    <source>
        <dbReference type="EMBL" id="MCV7389881.1"/>
    </source>
</evidence>
<dbReference type="PANTHER" id="PTHR43390:SF1">
    <property type="entry name" value="CHLOROPLAST PROCESSING PEPTIDASE"/>
    <property type="match status" value="1"/>
</dbReference>
<dbReference type="RefSeq" id="WP_036445442.1">
    <property type="nucleotide sequence ID" value="NZ_JACKVC010000016.1"/>
</dbReference>
<dbReference type="InterPro" id="IPR019533">
    <property type="entry name" value="Peptidase_S26"/>
</dbReference>
<evidence type="ECO:0000313" key="12">
    <source>
        <dbReference type="Proteomes" id="UP001141659"/>
    </source>
</evidence>
<dbReference type="InterPro" id="IPR019758">
    <property type="entry name" value="Pept_S26A_signal_pept_1_CS"/>
</dbReference>
<dbReference type="EMBL" id="JACKVC010000016">
    <property type="protein sequence ID" value="MCV7389881.1"/>
    <property type="molecule type" value="Genomic_DNA"/>
</dbReference>
<keyword evidence="8" id="KW-0812">Transmembrane</keyword>
<dbReference type="AlphaFoldDB" id="A0AAW5T464"/>
<evidence type="ECO:0000256" key="8">
    <source>
        <dbReference type="RuleBase" id="RU362042"/>
    </source>
</evidence>
<dbReference type="GO" id="GO:0005886">
    <property type="term" value="C:plasma membrane"/>
    <property type="evidence" value="ECO:0007669"/>
    <property type="project" value="UniProtKB-SubCell"/>
</dbReference>
<dbReference type="SUPFAM" id="SSF51306">
    <property type="entry name" value="LexA/Signal peptidase"/>
    <property type="match status" value="1"/>
</dbReference>
<protein>
    <recommendedName>
        <fullName evidence="4 8">Signal peptidase I</fullName>
        <ecNumber evidence="4 8">3.4.21.89</ecNumber>
    </recommendedName>
</protein>
<evidence type="ECO:0000256" key="4">
    <source>
        <dbReference type="ARBA" id="ARBA00013208"/>
    </source>
</evidence>
<dbReference type="GO" id="GO:0006465">
    <property type="term" value="P:signal peptide processing"/>
    <property type="evidence" value="ECO:0007669"/>
    <property type="project" value="InterPro"/>
</dbReference>
<dbReference type="Gene3D" id="2.10.109.10">
    <property type="entry name" value="Umud Fragment, subunit A"/>
    <property type="match status" value="1"/>
</dbReference>
<feature type="compositionally biased region" description="Low complexity" evidence="9">
    <location>
        <begin position="23"/>
        <end position="34"/>
    </location>
</feature>
<name>A0AAW5T464_9MYCO</name>
<organism evidence="11 12">
    <name type="scientific">Mycolicibacterium porcinum</name>
    <dbReference type="NCBI Taxonomy" id="39693"/>
    <lineage>
        <taxon>Bacteria</taxon>
        <taxon>Bacillati</taxon>
        <taxon>Actinomycetota</taxon>
        <taxon>Actinomycetes</taxon>
        <taxon>Mycobacteriales</taxon>
        <taxon>Mycobacteriaceae</taxon>
        <taxon>Mycolicibacterium</taxon>
    </lineage>
</organism>
<evidence type="ECO:0000256" key="1">
    <source>
        <dbReference type="ARBA" id="ARBA00000677"/>
    </source>
</evidence>
<dbReference type="GO" id="GO:0004252">
    <property type="term" value="F:serine-type endopeptidase activity"/>
    <property type="evidence" value="ECO:0007669"/>
    <property type="project" value="InterPro"/>
</dbReference>
<dbReference type="EC" id="3.4.21.89" evidence="4 8"/>
<evidence type="ECO:0000259" key="10">
    <source>
        <dbReference type="Pfam" id="PF10502"/>
    </source>
</evidence>
<feature type="region of interest" description="Disordered" evidence="9">
    <location>
        <begin position="1"/>
        <end position="47"/>
    </location>
</feature>
<feature type="active site" evidence="7">
    <location>
        <position position="81"/>
    </location>
</feature>
<dbReference type="InterPro" id="IPR036286">
    <property type="entry name" value="LexA/Signal_pep-like_sf"/>
</dbReference>
<evidence type="ECO:0000256" key="6">
    <source>
        <dbReference type="ARBA" id="ARBA00022801"/>
    </source>
</evidence>
<comment type="caution">
    <text evidence="11">The sequence shown here is derived from an EMBL/GenBank/DDBJ whole genome shotgun (WGS) entry which is preliminary data.</text>
</comment>
<comment type="catalytic activity">
    <reaction evidence="1 8">
        <text>Cleavage of hydrophobic, N-terminal signal or leader sequences from secreted and periplasmic proteins.</text>
        <dbReference type="EC" id="3.4.21.89"/>
    </reaction>
</comment>